<dbReference type="GeneID" id="81123726"/>
<sequence length="101" mass="10367">MFPATPPVATVAASLPLFGPLPGGGDLAWTLLVRLVPAGVVALLLAWDANRRSDNPRAWPTAALLVGLSGGLAAFVVAALYLVAGRDRPGPDAGDRDGDRR</sequence>
<dbReference type="EMBL" id="JBHTAH010000020">
    <property type="protein sequence ID" value="MFC7071230.1"/>
    <property type="molecule type" value="Genomic_DNA"/>
</dbReference>
<keyword evidence="1" id="KW-1133">Transmembrane helix</keyword>
<evidence type="ECO:0000256" key="1">
    <source>
        <dbReference type="SAM" id="Phobius"/>
    </source>
</evidence>
<gene>
    <name evidence="2" type="ORF">ACFQL9_16415</name>
</gene>
<keyword evidence="1" id="KW-0472">Membrane</keyword>
<proteinExistence type="predicted"/>
<organism evidence="2 3">
    <name type="scientific">Halobaculum lipolyticum</name>
    <dbReference type="NCBI Taxonomy" id="3032001"/>
    <lineage>
        <taxon>Archaea</taxon>
        <taxon>Methanobacteriati</taxon>
        <taxon>Methanobacteriota</taxon>
        <taxon>Stenosarchaea group</taxon>
        <taxon>Halobacteria</taxon>
        <taxon>Halobacteriales</taxon>
        <taxon>Haloferacaceae</taxon>
        <taxon>Halobaculum</taxon>
    </lineage>
</organism>
<protein>
    <submittedName>
        <fullName evidence="2">Uncharacterized protein</fullName>
    </submittedName>
</protein>
<feature type="transmembrane region" description="Helical" evidence="1">
    <location>
        <begin position="59"/>
        <end position="84"/>
    </location>
</feature>
<comment type="caution">
    <text evidence="2">The sequence shown here is derived from an EMBL/GenBank/DDBJ whole genome shotgun (WGS) entry which is preliminary data.</text>
</comment>
<evidence type="ECO:0000313" key="2">
    <source>
        <dbReference type="EMBL" id="MFC7071230.1"/>
    </source>
</evidence>
<dbReference type="AlphaFoldDB" id="A0ABD5WI44"/>
<reference evidence="2 3" key="1">
    <citation type="journal article" date="2019" name="Int. J. Syst. Evol. Microbiol.">
        <title>The Global Catalogue of Microorganisms (GCM) 10K type strain sequencing project: providing services to taxonomists for standard genome sequencing and annotation.</title>
        <authorList>
            <consortium name="The Broad Institute Genomics Platform"/>
            <consortium name="The Broad Institute Genome Sequencing Center for Infectious Disease"/>
            <person name="Wu L."/>
            <person name="Ma J."/>
        </authorList>
    </citation>
    <scope>NUCLEOTIDE SEQUENCE [LARGE SCALE GENOMIC DNA]</scope>
    <source>
        <strain evidence="2 3">DT31</strain>
    </source>
</reference>
<dbReference type="RefSeq" id="WP_284031913.1">
    <property type="nucleotide sequence ID" value="NZ_CP126154.1"/>
</dbReference>
<keyword evidence="1" id="KW-0812">Transmembrane</keyword>
<feature type="transmembrane region" description="Helical" evidence="1">
    <location>
        <begin position="27"/>
        <end position="47"/>
    </location>
</feature>
<evidence type="ECO:0000313" key="3">
    <source>
        <dbReference type="Proteomes" id="UP001596461"/>
    </source>
</evidence>
<accession>A0ABD5WI44</accession>
<name>A0ABD5WI44_9EURY</name>
<dbReference type="Proteomes" id="UP001596461">
    <property type="component" value="Unassembled WGS sequence"/>
</dbReference>
<keyword evidence="3" id="KW-1185">Reference proteome</keyword>